<name>A0A0S1SRR5_9BACT</name>
<feature type="compositionally biased region" description="Basic and acidic residues" evidence="1">
    <location>
        <begin position="308"/>
        <end position="317"/>
    </location>
</feature>
<sequence length="372" mass="41372">MDKRVTAFLAAARSCTLSPVEHAQVRAALTAHTMSFAPSDVLRASSGSLRLTDYEKAIGRAKLLSFMRSNPLEERRLSLFSVFSRPLAATLVSACIVLLAGGGMAYAAEGSMPGDLLYPIKVHITEPVISGLSITSARRAQWTIRTIERRLDEANTLDQESDSDDRGATLRSQMEENAVSLQKYLHSLPAEERKAIRRDLLLELTQHQKSLLQVQAAIGIPQTLKTLMEDAADELDENDRDDASSSSSAEEKQNRERMEKKLEEKEERRVVAPPRNEEERQEASAASSSAFSHASSSSEETSEILSGGERKERRENAARSLLRLLQETPPRSSAASSSEMFFTSPIRSSSSREEENHEREERKEKEPKEDGR</sequence>
<feature type="compositionally biased region" description="Low complexity" evidence="1">
    <location>
        <begin position="283"/>
        <end position="306"/>
    </location>
</feature>
<keyword evidence="2" id="KW-0472">Membrane</keyword>
<organism evidence="3 4">
    <name type="scientific">Candidatus Peribacter riflensis</name>
    <dbReference type="NCBI Taxonomy" id="1735162"/>
    <lineage>
        <taxon>Bacteria</taxon>
        <taxon>Candidatus Peregrinibacteriota</taxon>
        <taxon>Candidatus Peribacteria</taxon>
        <taxon>Candidatus Peribacterales</taxon>
        <taxon>Candidatus Peribacteraceae</taxon>
        <taxon>Candidatus Peribacter</taxon>
    </lineage>
</organism>
<evidence type="ECO:0008006" key="5">
    <source>
        <dbReference type="Google" id="ProtNLM"/>
    </source>
</evidence>
<keyword evidence="2" id="KW-0812">Transmembrane</keyword>
<accession>A0A0S1SRR5</accession>
<dbReference type="EMBL" id="CP013065">
    <property type="protein sequence ID" value="ALM13696.1"/>
    <property type="molecule type" value="Genomic_DNA"/>
</dbReference>
<accession>A0A0S1SVF4</accession>
<dbReference type="Proteomes" id="UP000069135">
    <property type="component" value="Chromosome"/>
</dbReference>
<evidence type="ECO:0000256" key="1">
    <source>
        <dbReference type="SAM" id="MobiDB-lite"/>
    </source>
</evidence>
<dbReference type="AlphaFoldDB" id="A0A0S1SRR5"/>
<gene>
    <name evidence="3" type="ORF">PeribacterD1_1032</name>
</gene>
<keyword evidence="2" id="KW-1133">Transmembrane helix</keyword>
<evidence type="ECO:0000313" key="3">
    <source>
        <dbReference type="EMBL" id="ALM13696.1"/>
    </source>
</evidence>
<dbReference type="KEGG" id="prf:PeribacterA2_1032"/>
<dbReference type="STRING" id="1735162.PeribacterB2_1034"/>
<reference evidence="4" key="1">
    <citation type="submission" date="2015-10" db="EMBL/GenBank/DDBJ databases">
        <title>Analysis of five complete genome sequences for members of the class Peribacteria in the recently recognized Peregrinibacteria bacterial phylum.</title>
        <authorList>
            <person name="Anantharaman K."/>
            <person name="Brown C.T."/>
            <person name="Burstein D."/>
            <person name="Castelle C.J."/>
            <person name="Probst A.J."/>
            <person name="Thomas B.C."/>
            <person name="Williams K.H."/>
            <person name="Banfield J.F."/>
        </authorList>
    </citation>
    <scope>NUCLEOTIDE SEQUENCE [LARGE SCALE GENOMIC DNA]</scope>
</reference>
<feature type="compositionally biased region" description="Polar residues" evidence="1">
    <location>
        <begin position="329"/>
        <end position="341"/>
    </location>
</feature>
<accession>A0A0S1SWG4</accession>
<feature type="transmembrane region" description="Helical" evidence="2">
    <location>
        <begin position="87"/>
        <end position="108"/>
    </location>
</feature>
<accession>A0A0S1SIX2</accession>
<protein>
    <recommendedName>
        <fullName evidence="5">DUF5667 domain-containing protein</fullName>
    </recommendedName>
</protein>
<feature type="region of interest" description="Disordered" evidence="1">
    <location>
        <begin position="234"/>
        <end position="372"/>
    </location>
</feature>
<dbReference type="PATRIC" id="fig|1735161.3.peg.1011"/>
<accession>A0A0S1SMV4</accession>
<feature type="compositionally biased region" description="Basic and acidic residues" evidence="1">
    <location>
        <begin position="249"/>
        <end position="282"/>
    </location>
</feature>
<proteinExistence type="predicted"/>
<feature type="compositionally biased region" description="Basic and acidic residues" evidence="1">
    <location>
        <begin position="350"/>
        <end position="372"/>
    </location>
</feature>
<evidence type="ECO:0000313" key="4">
    <source>
        <dbReference type="Proteomes" id="UP000069135"/>
    </source>
</evidence>
<evidence type="ECO:0000256" key="2">
    <source>
        <dbReference type="SAM" id="Phobius"/>
    </source>
</evidence>
<reference evidence="3 4" key="2">
    <citation type="journal article" date="2016" name="PeerJ">
        <title>Analysis of five complete genome sequences for members of the class Peribacteria in the recently recognized Peregrinibacteria bacterial phylum.</title>
        <authorList>
            <person name="Anantharaman K."/>
            <person name="Brown C.T."/>
            <person name="Burstein D."/>
            <person name="Castelle C.J."/>
            <person name="Probst A.J."/>
            <person name="Thomas B.C."/>
            <person name="Williams K.H."/>
            <person name="Banfield J.F."/>
        </authorList>
    </citation>
    <scope>NUCLEOTIDE SEQUENCE [LARGE SCALE GENOMIC DNA]</scope>
    <source>
        <strain evidence="3">RIFOXYD1_FULL_PER-ii_59_16</strain>
    </source>
</reference>